<accession>A0ABT9MXM0</accession>
<evidence type="ECO:0000313" key="2">
    <source>
        <dbReference type="EMBL" id="MDP9796008.1"/>
    </source>
</evidence>
<feature type="region of interest" description="Disordered" evidence="1">
    <location>
        <begin position="21"/>
        <end position="40"/>
    </location>
</feature>
<keyword evidence="3" id="KW-1185">Reference proteome</keyword>
<evidence type="ECO:0000313" key="3">
    <source>
        <dbReference type="Proteomes" id="UP001240984"/>
    </source>
</evidence>
<comment type="caution">
    <text evidence="2">The sequence shown here is derived from an EMBL/GenBank/DDBJ whole genome shotgun (WGS) entry which is preliminary data.</text>
</comment>
<dbReference type="EMBL" id="JAUSRA010000001">
    <property type="protein sequence ID" value="MDP9796008.1"/>
    <property type="molecule type" value="Genomic_DNA"/>
</dbReference>
<evidence type="ECO:0000256" key="1">
    <source>
        <dbReference type="SAM" id="MobiDB-lite"/>
    </source>
</evidence>
<protein>
    <submittedName>
        <fullName evidence="2">Uncharacterized protein</fullName>
    </submittedName>
</protein>
<dbReference type="Proteomes" id="UP001240984">
    <property type="component" value="Unassembled WGS sequence"/>
</dbReference>
<sequence>MLDRNPWTSVQDLVRQLLAIIDAPSPDEPTAGTHRGRRRS</sequence>
<name>A0ABT9MXM0_9ACTN</name>
<gene>
    <name evidence="2" type="ORF">J2S43_004520</name>
</gene>
<organism evidence="2 3">
    <name type="scientific">Catenuloplanes nepalensis</name>
    <dbReference type="NCBI Taxonomy" id="587533"/>
    <lineage>
        <taxon>Bacteria</taxon>
        <taxon>Bacillati</taxon>
        <taxon>Actinomycetota</taxon>
        <taxon>Actinomycetes</taxon>
        <taxon>Micromonosporales</taxon>
        <taxon>Micromonosporaceae</taxon>
        <taxon>Catenuloplanes</taxon>
    </lineage>
</organism>
<reference evidence="2 3" key="1">
    <citation type="submission" date="2023-07" db="EMBL/GenBank/DDBJ databases">
        <title>Sequencing the genomes of 1000 actinobacteria strains.</title>
        <authorList>
            <person name="Klenk H.-P."/>
        </authorList>
    </citation>
    <scope>NUCLEOTIDE SEQUENCE [LARGE SCALE GENOMIC DNA]</scope>
    <source>
        <strain evidence="2 3">DSM 44710</strain>
    </source>
</reference>
<proteinExistence type="predicted"/>